<dbReference type="Pfam" id="PF13577">
    <property type="entry name" value="SnoaL_4"/>
    <property type="match status" value="1"/>
</dbReference>
<dbReference type="Gene3D" id="3.10.450.50">
    <property type="match status" value="1"/>
</dbReference>
<keyword evidence="3" id="KW-1185">Reference proteome</keyword>
<dbReference type="CDD" id="cd00531">
    <property type="entry name" value="NTF2_like"/>
    <property type="match status" value="1"/>
</dbReference>
<name>A0A494TMI2_SPHPE</name>
<dbReference type="InterPro" id="IPR032710">
    <property type="entry name" value="NTF2-like_dom_sf"/>
</dbReference>
<protein>
    <submittedName>
        <fullName evidence="2">Nuclear transport factor 2 family protein</fullName>
    </submittedName>
</protein>
<dbReference type="EMBL" id="CP032829">
    <property type="protein sequence ID" value="AYJ87031.1"/>
    <property type="molecule type" value="Genomic_DNA"/>
</dbReference>
<reference evidence="2 3" key="1">
    <citation type="submission" date="2018-09" db="EMBL/GenBank/DDBJ databases">
        <title>Sphingomonas peninsula sp. nov., isolated from fildes peninsula, Antarctic soil.</title>
        <authorList>
            <person name="Yingchao G."/>
        </authorList>
    </citation>
    <scope>NUCLEOTIDE SEQUENCE [LARGE SCALE GENOMIC DNA]</scope>
    <source>
        <strain evidence="2 3">YZ-8</strain>
    </source>
</reference>
<sequence length="159" mass="18071">MTLRLEDIEHIKRLKYSYARALDTGDIARAGACFTEDAEIDYRGGSYRFTLKGRVPIEEALRVAFHPGLVGSHTMHMPIIDVHDNDTADGQWTLIDYALNLAEDNKATVGAAHYVDRYVKLDGRWLIARTEYDRIYERVYRETEPGVTAHMLATVLAGR</sequence>
<evidence type="ECO:0000313" key="2">
    <source>
        <dbReference type="EMBL" id="AYJ87031.1"/>
    </source>
</evidence>
<accession>A0A494TMI2</accession>
<dbReference type="InterPro" id="IPR037401">
    <property type="entry name" value="SnoaL-like"/>
</dbReference>
<dbReference type="Proteomes" id="UP000276254">
    <property type="component" value="Chromosome"/>
</dbReference>
<dbReference type="SUPFAM" id="SSF54427">
    <property type="entry name" value="NTF2-like"/>
    <property type="match status" value="1"/>
</dbReference>
<organism evidence="2 3">
    <name type="scientific">Sphingomonas paeninsulae</name>
    <dbReference type="NCBI Taxonomy" id="2319844"/>
    <lineage>
        <taxon>Bacteria</taxon>
        <taxon>Pseudomonadati</taxon>
        <taxon>Pseudomonadota</taxon>
        <taxon>Alphaproteobacteria</taxon>
        <taxon>Sphingomonadales</taxon>
        <taxon>Sphingomonadaceae</taxon>
        <taxon>Sphingomonas</taxon>
    </lineage>
</organism>
<dbReference type="OrthoDB" id="4571298at2"/>
<dbReference type="KEGG" id="spha:D3Y57_15160"/>
<proteinExistence type="predicted"/>
<feature type="domain" description="SnoaL-like" evidence="1">
    <location>
        <begin position="4"/>
        <end position="130"/>
    </location>
</feature>
<dbReference type="RefSeq" id="WP_121153917.1">
    <property type="nucleotide sequence ID" value="NZ_CP032829.1"/>
</dbReference>
<evidence type="ECO:0000259" key="1">
    <source>
        <dbReference type="Pfam" id="PF13577"/>
    </source>
</evidence>
<dbReference type="AlphaFoldDB" id="A0A494TMI2"/>
<evidence type="ECO:0000313" key="3">
    <source>
        <dbReference type="Proteomes" id="UP000276254"/>
    </source>
</evidence>
<gene>
    <name evidence="2" type="ORF">D3Y57_15160</name>
</gene>